<dbReference type="InterPro" id="IPR000858">
    <property type="entry name" value="S_locus_glycoprot_dom"/>
</dbReference>
<dbReference type="InterPro" id="IPR011009">
    <property type="entry name" value="Kinase-like_dom_sf"/>
</dbReference>
<evidence type="ECO:0000259" key="21">
    <source>
        <dbReference type="PROSITE" id="PS50011"/>
    </source>
</evidence>
<evidence type="ECO:0000256" key="5">
    <source>
        <dbReference type="ARBA" id="ARBA00022692"/>
    </source>
</evidence>
<dbReference type="AlphaFoldDB" id="A0A811RIM6"/>
<keyword evidence="3" id="KW-0245">EGF-like domain</keyword>
<keyword evidence="2 17" id="KW-0723">Serine/threonine-protein kinase</keyword>
<dbReference type="Pfam" id="PF01453">
    <property type="entry name" value="B_lectin"/>
    <property type="match status" value="1"/>
</dbReference>
<reference evidence="24" key="1">
    <citation type="submission" date="2020-10" db="EMBL/GenBank/DDBJ databases">
        <authorList>
            <person name="Han B."/>
            <person name="Lu T."/>
            <person name="Zhao Q."/>
            <person name="Huang X."/>
            <person name="Zhao Y."/>
        </authorList>
    </citation>
    <scope>NUCLEOTIDE SEQUENCE</scope>
</reference>
<keyword evidence="11 20" id="KW-0472">Membrane</keyword>
<dbReference type="CDD" id="cd01098">
    <property type="entry name" value="PAN_AP_plant"/>
    <property type="match status" value="1"/>
</dbReference>
<dbReference type="PANTHER" id="PTHR47974">
    <property type="entry name" value="OS07G0415500 PROTEIN"/>
    <property type="match status" value="1"/>
</dbReference>
<keyword evidence="7 17" id="KW-0547">Nucleotide-binding</keyword>
<dbReference type="PROSITE" id="PS50948">
    <property type="entry name" value="PAN"/>
    <property type="match status" value="1"/>
</dbReference>
<dbReference type="GO" id="GO:0005524">
    <property type="term" value="F:ATP binding"/>
    <property type="evidence" value="ECO:0007669"/>
    <property type="project" value="UniProtKB-UniRule"/>
</dbReference>
<dbReference type="OrthoDB" id="4062651at2759"/>
<dbReference type="EC" id="2.7.11.1" evidence="17"/>
<dbReference type="PROSITE" id="PS00108">
    <property type="entry name" value="PROTEIN_KINASE_ST"/>
    <property type="match status" value="1"/>
</dbReference>
<keyword evidence="5 20" id="KW-0812">Transmembrane</keyword>
<dbReference type="SUPFAM" id="SSF56112">
    <property type="entry name" value="Protein kinase-like (PK-like)"/>
    <property type="match status" value="1"/>
</dbReference>
<dbReference type="InterPro" id="IPR003609">
    <property type="entry name" value="Pan_app"/>
</dbReference>
<evidence type="ECO:0000256" key="10">
    <source>
        <dbReference type="ARBA" id="ARBA00022989"/>
    </source>
</evidence>
<dbReference type="EMBL" id="CAJGYO010000015">
    <property type="protein sequence ID" value="CAD6269672.1"/>
    <property type="molecule type" value="Genomic_DNA"/>
</dbReference>
<dbReference type="InterPro" id="IPR000719">
    <property type="entry name" value="Prot_kinase_dom"/>
</dbReference>
<dbReference type="GO" id="GO:0004674">
    <property type="term" value="F:protein serine/threonine kinase activity"/>
    <property type="evidence" value="ECO:0007669"/>
    <property type="project" value="UniProtKB-KW"/>
</dbReference>
<evidence type="ECO:0000256" key="18">
    <source>
        <dbReference type="PROSITE-ProRule" id="PRU10141"/>
    </source>
</evidence>
<dbReference type="Pfam" id="PF08276">
    <property type="entry name" value="PAN_2"/>
    <property type="match status" value="1"/>
</dbReference>
<dbReference type="InterPro" id="IPR001480">
    <property type="entry name" value="Bulb-type_lectin_dom"/>
</dbReference>
<dbReference type="GO" id="GO:0016020">
    <property type="term" value="C:membrane"/>
    <property type="evidence" value="ECO:0007669"/>
    <property type="project" value="UniProtKB-SubCell"/>
</dbReference>
<dbReference type="Pfam" id="PF00954">
    <property type="entry name" value="S_locus_glycop"/>
    <property type="match status" value="1"/>
</dbReference>
<evidence type="ECO:0000256" key="3">
    <source>
        <dbReference type="ARBA" id="ARBA00022536"/>
    </source>
</evidence>
<feature type="domain" description="Bulb-type lectin" evidence="22">
    <location>
        <begin position="26"/>
        <end position="144"/>
    </location>
</feature>
<evidence type="ECO:0000256" key="7">
    <source>
        <dbReference type="ARBA" id="ARBA00022741"/>
    </source>
</evidence>
<feature type="binding site" evidence="18">
    <location>
        <position position="501"/>
    </location>
    <ligand>
        <name>ATP</name>
        <dbReference type="ChEBI" id="CHEBI:30616"/>
    </ligand>
</feature>
<evidence type="ECO:0000256" key="15">
    <source>
        <dbReference type="ARBA" id="ARBA00047899"/>
    </source>
</evidence>
<keyword evidence="13" id="KW-0675">Receptor</keyword>
<dbReference type="GO" id="GO:0051707">
    <property type="term" value="P:response to other organism"/>
    <property type="evidence" value="ECO:0007669"/>
    <property type="project" value="UniProtKB-ARBA"/>
</dbReference>
<proteinExistence type="inferred from homology"/>
<dbReference type="FunFam" id="1.10.510.10:FF:000384">
    <property type="entry name" value="G-type lectin S-receptor-like serine/threonine-protein kinase"/>
    <property type="match status" value="1"/>
</dbReference>
<evidence type="ECO:0000256" key="12">
    <source>
        <dbReference type="ARBA" id="ARBA00023157"/>
    </source>
</evidence>
<keyword evidence="8 17" id="KW-0418">Kinase</keyword>
<dbReference type="Gene3D" id="2.90.10.10">
    <property type="entry name" value="Bulb-type lectin domain"/>
    <property type="match status" value="1"/>
</dbReference>
<dbReference type="Gene3D" id="1.10.510.10">
    <property type="entry name" value="Transferase(Phosphotransferase) domain 1"/>
    <property type="match status" value="1"/>
</dbReference>
<dbReference type="InterPro" id="IPR036426">
    <property type="entry name" value="Bulb-type_lectin_dom_sf"/>
</dbReference>
<feature type="domain" description="Apple" evidence="23">
    <location>
        <begin position="306"/>
        <end position="395"/>
    </location>
</feature>
<dbReference type="SMART" id="SM00220">
    <property type="entry name" value="S_TKc"/>
    <property type="match status" value="1"/>
</dbReference>
<protein>
    <recommendedName>
        <fullName evidence="17">Receptor-like serine/threonine-protein kinase</fullName>
        <ecNumber evidence="17">2.7.11.1</ecNumber>
    </recommendedName>
</protein>
<feature type="region of interest" description="Disordered" evidence="19">
    <location>
        <begin position="1"/>
        <end position="79"/>
    </location>
</feature>
<evidence type="ECO:0000256" key="9">
    <source>
        <dbReference type="ARBA" id="ARBA00022840"/>
    </source>
</evidence>
<dbReference type="InterPro" id="IPR017441">
    <property type="entry name" value="Protein_kinase_ATP_BS"/>
</dbReference>
<keyword evidence="25" id="KW-1185">Reference proteome</keyword>
<feature type="compositionally biased region" description="Low complexity" evidence="19">
    <location>
        <begin position="28"/>
        <end position="65"/>
    </location>
</feature>
<comment type="similarity">
    <text evidence="17">Belongs to the protein kinase superfamily. Ser/Thr protein kinase family.</text>
</comment>
<keyword evidence="9 17" id="KW-0067">ATP-binding</keyword>
<evidence type="ECO:0000256" key="11">
    <source>
        <dbReference type="ARBA" id="ARBA00023136"/>
    </source>
</evidence>
<evidence type="ECO:0000256" key="6">
    <source>
        <dbReference type="ARBA" id="ARBA00022729"/>
    </source>
</evidence>
<dbReference type="InterPro" id="IPR008271">
    <property type="entry name" value="Ser/Thr_kinase_AS"/>
</dbReference>
<sequence>MEGGGAAAQLPKGHGVTRQRARRHRQQQARLQQQQVRAGLLQAGHHALPPHHQQPQHVPRHMVQQGPQADPTLERQRGQPVDPAIPELAISGDGNLVILDQTTNSVIWSTRANPTTNDTVAVLLNDGNLVLRSSSNSSAVFWQSFDYPTDTFFAGAKIGWDKATGLNRRLVSRQSLVDQARGLYTYPGVRPRRGRAELHRGDCVHRAVERAVPQPGAGDDRAGPADVQVQVCEQRPGGVPHDWLVHYRQPVHLCDTYATRGPFTVCDDTADPICSCMKGFSVSSPVDRELGDRRDGCVRNTPLDVCGSGGDGGSKTASAPTDRFYGVQRVRLPHGAETVQAATSGDDCSRVCLSNCSCTAYSYGEGGGCSVWHGKLTNVKQQQSDGSGDGNGEMLYVRLAAKDVPSAARKKSRGVGIGAAIGASAAVFGLMVVALVIWRRKGQWFAHTAGNAQVRGIGVIAFRYADLQRATKNFSERLGGGGFGSVFKGYLSDSFTLVAVKRLDGIKERSSSGQKPVVIVLAWSLRYQIAVGVARGLAYLHTGCRDCIIHCDIKPENILLDAAFVPKIADFGMAKVLGREFSHAITTMRGTIGYLAPEWIGGEAVTSKVDVYSYGMVLFELISGRRNSSQVYLKDDGDYLEFFPLQVARRLHQSGETIGCLVDADLHGEANLEEVERVCKVACWCIQDSELDPPAMASVQFLEGLSELDVPLVPRLLDTITGGSPAPVYYLESGELVVSDKQNE</sequence>
<comment type="caution">
    <text evidence="24">The sequence shown here is derived from an EMBL/GenBank/DDBJ whole genome shotgun (WGS) entry which is preliminary data.</text>
</comment>
<dbReference type="PIRSF" id="PIRSF000641">
    <property type="entry name" value="SRK"/>
    <property type="match status" value="1"/>
</dbReference>
<accession>A0A811RIM6</accession>
<evidence type="ECO:0000256" key="19">
    <source>
        <dbReference type="SAM" id="MobiDB-lite"/>
    </source>
</evidence>
<dbReference type="Gene3D" id="3.30.200.20">
    <property type="entry name" value="Phosphorylase Kinase, domain 1"/>
    <property type="match status" value="1"/>
</dbReference>
<dbReference type="CDD" id="cd00028">
    <property type="entry name" value="B_lectin"/>
    <property type="match status" value="1"/>
</dbReference>
<comment type="subcellular location">
    <subcellularLocation>
        <location evidence="1">Membrane</location>
        <topology evidence="1">Single-pass type I membrane protein</topology>
    </subcellularLocation>
</comment>
<dbReference type="PROSITE" id="PS00107">
    <property type="entry name" value="PROTEIN_KINASE_ATP"/>
    <property type="match status" value="1"/>
</dbReference>
<feature type="compositionally biased region" description="Basic residues" evidence="19">
    <location>
        <begin position="15"/>
        <end position="27"/>
    </location>
</feature>
<organism evidence="24 25">
    <name type="scientific">Miscanthus lutarioriparius</name>
    <dbReference type="NCBI Taxonomy" id="422564"/>
    <lineage>
        <taxon>Eukaryota</taxon>
        <taxon>Viridiplantae</taxon>
        <taxon>Streptophyta</taxon>
        <taxon>Embryophyta</taxon>
        <taxon>Tracheophyta</taxon>
        <taxon>Spermatophyta</taxon>
        <taxon>Magnoliopsida</taxon>
        <taxon>Liliopsida</taxon>
        <taxon>Poales</taxon>
        <taxon>Poaceae</taxon>
        <taxon>PACMAD clade</taxon>
        <taxon>Panicoideae</taxon>
        <taxon>Andropogonodae</taxon>
        <taxon>Andropogoneae</taxon>
        <taxon>Saccharinae</taxon>
        <taxon>Miscanthus</taxon>
    </lineage>
</organism>
<evidence type="ECO:0000256" key="4">
    <source>
        <dbReference type="ARBA" id="ARBA00022679"/>
    </source>
</evidence>
<evidence type="ECO:0000313" key="25">
    <source>
        <dbReference type="Proteomes" id="UP000604825"/>
    </source>
</evidence>
<evidence type="ECO:0000256" key="8">
    <source>
        <dbReference type="ARBA" id="ARBA00022777"/>
    </source>
</evidence>
<evidence type="ECO:0000256" key="2">
    <source>
        <dbReference type="ARBA" id="ARBA00022527"/>
    </source>
</evidence>
<dbReference type="PANTHER" id="PTHR47974:SF19">
    <property type="entry name" value="RECEPTOR-LIKE SERINE_THREONINE-PROTEIN KINASE"/>
    <property type="match status" value="1"/>
</dbReference>
<name>A0A811RIM6_9POAL</name>
<dbReference type="Proteomes" id="UP000604825">
    <property type="component" value="Unassembled WGS sequence"/>
</dbReference>
<keyword evidence="14" id="KW-0325">Glycoprotein</keyword>
<evidence type="ECO:0000256" key="14">
    <source>
        <dbReference type="ARBA" id="ARBA00023180"/>
    </source>
</evidence>
<evidence type="ECO:0000256" key="13">
    <source>
        <dbReference type="ARBA" id="ARBA00023170"/>
    </source>
</evidence>
<dbReference type="SMART" id="SM00473">
    <property type="entry name" value="PAN_AP"/>
    <property type="match status" value="1"/>
</dbReference>
<evidence type="ECO:0000259" key="23">
    <source>
        <dbReference type="PROSITE" id="PS50948"/>
    </source>
</evidence>
<feature type="domain" description="Protein kinase" evidence="21">
    <location>
        <begin position="357"/>
        <end position="744"/>
    </location>
</feature>
<evidence type="ECO:0000256" key="1">
    <source>
        <dbReference type="ARBA" id="ARBA00004479"/>
    </source>
</evidence>
<dbReference type="Pfam" id="PF00069">
    <property type="entry name" value="Pkinase"/>
    <property type="match status" value="1"/>
</dbReference>
<dbReference type="SUPFAM" id="SSF51110">
    <property type="entry name" value="alpha-D-mannose-specific plant lectins"/>
    <property type="match status" value="1"/>
</dbReference>
<comment type="catalytic activity">
    <reaction evidence="16 17">
        <text>L-seryl-[protein] + ATP = O-phospho-L-seryl-[protein] + ADP + H(+)</text>
        <dbReference type="Rhea" id="RHEA:17989"/>
        <dbReference type="Rhea" id="RHEA-COMP:9863"/>
        <dbReference type="Rhea" id="RHEA-COMP:11604"/>
        <dbReference type="ChEBI" id="CHEBI:15378"/>
        <dbReference type="ChEBI" id="CHEBI:29999"/>
        <dbReference type="ChEBI" id="CHEBI:30616"/>
        <dbReference type="ChEBI" id="CHEBI:83421"/>
        <dbReference type="ChEBI" id="CHEBI:456216"/>
        <dbReference type="EC" id="2.7.11.1"/>
    </reaction>
</comment>
<evidence type="ECO:0000259" key="22">
    <source>
        <dbReference type="PROSITE" id="PS50927"/>
    </source>
</evidence>
<dbReference type="GO" id="GO:0048544">
    <property type="term" value="P:recognition of pollen"/>
    <property type="evidence" value="ECO:0007669"/>
    <property type="project" value="InterPro"/>
</dbReference>
<dbReference type="PROSITE" id="PS50927">
    <property type="entry name" value="BULB_LECTIN"/>
    <property type="match status" value="1"/>
</dbReference>
<keyword evidence="10 20" id="KW-1133">Transmembrane helix</keyword>
<keyword evidence="6" id="KW-0732">Signal</keyword>
<keyword evidence="4 17" id="KW-0808">Transferase</keyword>
<dbReference type="PROSITE" id="PS50011">
    <property type="entry name" value="PROTEIN_KINASE_DOM"/>
    <property type="match status" value="1"/>
</dbReference>
<keyword evidence="12" id="KW-1015">Disulfide bond</keyword>
<evidence type="ECO:0000256" key="20">
    <source>
        <dbReference type="SAM" id="Phobius"/>
    </source>
</evidence>
<dbReference type="InterPro" id="IPR024171">
    <property type="entry name" value="SRK-like_kinase"/>
</dbReference>
<evidence type="ECO:0000256" key="17">
    <source>
        <dbReference type="PIRNR" id="PIRNR000641"/>
    </source>
</evidence>
<feature type="transmembrane region" description="Helical" evidence="20">
    <location>
        <begin position="415"/>
        <end position="438"/>
    </location>
</feature>
<evidence type="ECO:0000313" key="24">
    <source>
        <dbReference type="EMBL" id="CAD6269672.1"/>
    </source>
</evidence>
<dbReference type="SMART" id="SM00108">
    <property type="entry name" value="B_lectin"/>
    <property type="match status" value="1"/>
</dbReference>
<comment type="catalytic activity">
    <reaction evidence="15 17">
        <text>L-threonyl-[protein] + ATP = O-phospho-L-threonyl-[protein] + ADP + H(+)</text>
        <dbReference type="Rhea" id="RHEA:46608"/>
        <dbReference type="Rhea" id="RHEA-COMP:11060"/>
        <dbReference type="Rhea" id="RHEA-COMP:11605"/>
        <dbReference type="ChEBI" id="CHEBI:15378"/>
        <dbReference type="ChEBI" id="CHEBI:30013"/>
        <dbReference type="ChEBI" id="CHEBI:30616"/>
        <dbReference type="ChEBI" id="CHEBI:61977"/>
        <dbReference type="ChEBI" id="CHEBI:456216"/>
        <dbReference type="EC" id="2.7.11.1"/>
    </reaction>
</comment>
<evidence type="ECO:0000256" key="16">
    <source>
        <dbReference type="ARBA" id="ARBA00048679"/>
    </source>
</evidence>
<gene>
    <name evidence="24" type="ORF">NCGR_LOCUS52974</name>
</gene>